<gene>
    <name evidence="1" type="ORF">RCL2_001453500</name>
</gene>
<reference evidence="1" key="1">
    <citation type="submission" date="2019-10" db="EMBL/GenBank/DDBJ databases">
        <title>Conservation and host-specific expression of non-tandemly repeated heterogenous ribosome RNA gene in arbuscular mycorrhizal fungi.</title>
        <authorList>
            <person name="Maeda T."/>
            <person name="Kobayashi Y."/>
            <person name="Nakagawa T."/>
            <person name="Ezawa T."/>
            <person name="Yamaguchi K."/>
            <person name="Bino T."/>
            <person name="Nishimoto Y."/>
            <person name="Shigenobu S."/>
            <person name="Kawaguchi M."/>
        </authorList>
    </citation>
    <scope>NUCLEOTIDE SEQUENCE</scope>
    <source>
        <strain evidence="1">HR1</strain>
    </source>
</reference>
<keyword evidence="1" id="KW-0418">Kinase</keyword>
<protein>
    <submittedName>
        <fullName evidence="1">Kinase-like domain-containing protein</fullName>
    </submittedName>
</protein>
<dbReference type="AlphaFoldDB" id="A0A8H3LJY9"/>
<organism evidence="1 2">
    <name type="scientific">Rhizophagus clarus</name>
    <dbReference type="NCBI Taxonomy" id="94130"/>
    <lineage>
        <taxon>Eukaryota</taxon>
        <taxon>Fungi</taxon>
        <taxon>Fungi incertae sedis</taxon>
        <taxon>Mucoromycota</taxon>
        <taxon>Glomeromycotina</taxon>
        <taxon>Glomeromycetes</taxon>
        <taxon>Glomerales</taxon>
        <taxon>Glomeraceae</taxon>
        <taxon>Rhizophagus</taxon>
    </lineage>
</organism>
<dbReference type="Proteomes" id="UP000615446">
    <property type="component" value="Unassembled WGS sequence"/>
</dbReference>
<keyword evidence="1" id="KW-0808">Transferase</keyword>
<dbReference type="EMBL" id="BLAL01000169">
    <property type="protein sequence ID" value="GES87542.1"/>
    <property type="molecule type" value="Genomic_DNA"/>
</dbReference>
<sequence length="157" mass="18806">MFVTLKNLNRSENVIPEILNEIKSHYKKRLNMDQILKYKKCFGIIMYEVSLIKRCLDANPSNRPTTNELLNFNNLPEPKNSDDYYERYDNIISFEYSESLQIEIMIDAALETYIRFAFDRSKNRSFTVIFKQVRKKKNVVEMFYEDDTTWIAPTNFL</sequence>
<dbReference type="GO" id="GO:0016301">
    <property type="term" value="F:kinase activity"/>
    <property type="evidence" value="ECO:0007669"/>
    <property type="project" value="UniProtKB-KW"/>
</dbReference>
<evidence type="ECO:0000313" key="2">
    <source>
        <dbReference type="Proteomes" id="UP000615446"/>
    </source>
</evidence>
<evidence type="ECO:0000313" key="1">
    <source>
        <dbReference type="EMBL" id="GES87542.1"/>
    </source>
</evidence>
<dbReference type="InterPro" id="IPR011009">
    <property type="entry name" value="Kinase-like_dom_sf"/>
</dbReference>
<comment type="caution">
    <text evidence="1">The sequence shown here is derived from an EMBL/GenBank/DDBJ whole genome shotgun (WGS) entry which is preliminary data.</text>
</comment>
<dbReference type="SUPFAM" id="SSF56112">
    <property type="entry name" value="Protein kinase-like (PK-like)"/>
    <property type="match status" value="1"/>
</dbReference>
<accession>A0A8H3LJY9</accession>
<name>A0A8H3LJY9_9GLOM</name>
<proteinExistence type="predicted"/>